<sequence length="184" mass="19897">MLTVLKIPIEITERLMNSICSVLIFLIMVIVTADVLMRYIFTSPLSWSYDMIGMYLMPGLFFLIMSKAYISGSHVNVDVISARFPRRLHDFSEILIASIGTLAFALIAIAGAERGWDGFLADEVLAGSIPWPTWPAPLLVALGSSLIAARFLLSGIAHAQALALGSPVDSALTVAATHAKEGFE</sequence>
<keyword evidence="6 9" id="KW-1133">Transmembrane helix</keyword>
<comment type="caution">
    <text evidence="11">The sequence shown here is derived from an EMBL/GenBank/DDBJ whole genome shotgun (WGS) entry which is preliminary data.</text>
</comment>
<reference evidence="12" key="1">
    <citation type="submission" date="2021-01" db="EMBL/GenBank/DDBJ databases">
        <title>Genome public.</title>
        <authorList>
            <person name="Liu C."/>
            <person name="Sun Q."/>
        </authorList>
    </citation>
    <scope>NUCLEOTIDE SEQUENCE [LARGE SCALE GENOMIC DNA]</scope>
    <source>
        <strain evidence="12">YIM B02556</strain>
    </source>
</reference>
<protein>
    <recommendedName>
        <fullName evidence="9">TRAP transporter small permease protein</fullName>
    </recommendedName>
</protein>
<evidence type="ECO:0000256" key="8">
    <source>
        <dbReference type="ARBA" id="ARBA00038436"/>
    </source>
</evidence>
<evidence type="ECO:0000313" key="11">
    <source>
        <dbReference type="EMBL" id="MBK1836554.1"/>
    </source>
</evidence>
<accession>A0ABS1EZL1</accession>
<comment type="function">
    <text evidence="9">Part of the tripartite ATP-independent periplasmic (TRAP) transport system.</text>
</comment>
<evidence type="ECO:0000256" key="7">
    <source>
        <dbReference type="ARBA" id="ARBA00023136"/>
    </source>
</evidence>
<evidence type="ECO:0000256" key="9">
    <source>
        <dbReference type="RuleBase" id="RU369079"/>
    </source>
</evidence>
<keyword evidence="12" id="KW-1185">Reference proteome</keyword>
<organism evidence="11 12">
    <name type="scientific">Azospirillum endophyticum</name>
    <dbReference type="NCBI Taxonomy" id="2800326"/>
    <lineage>
        <taxon>Bacteria</taxon>
        <taxon>Pseudomonadati</taxon>
        <taxon>Pseudomonadota</taxon>
        <taxon>Alphaproteobacteria</taxon>
        <taxon>Rhodospirillales</taxon>
        <taxon>Azospirillaceae</taxon>
        <taxon>Azospirillum</taxon>
    </lineage>
</organism>
<comment type="subcellular location">
    <subcellularLocation>
        <location evidence="1 9">Cell inner membrane</location>
        <topology evidence="1 9">Multi-pass membrane protein</topology>
    </subcellularLocation>
</comment>
<keyword evidence="3" id="KW-1003">Cell membrane</keyword>
<proteinExistence type="inferred from homology"/>
<feature type="transmembrane region" description="Helical" evidence="9">
    <location>
        <begin position="91"/>
        <end position="112"/>
    </location>
</feature>
<dbReference type="RefSeq" id="WP_200190751.1">
    <property type="nucleotide sequence ID" value="NZ_JAENHM010000013.1"/>
</dbReference>
<keyword evidence="2 9" id="KW-0813">Transport</keyword>
<evidence type="ECO:0000256" key="6">
    <source>
        <dbReference type="ARBA" id="ARBA00022989"/>
    </source>
</evidence>
<dbReference type="EMBL" id="JAENHM010000013">
    <property type="protein sequence ID" value="MBK1836554.1"/>
    <property type="molecule type" value="Genomic_DNA"/>
</dbReference>
<evidence type="ECO:0000256" key="1">
    <source>
        <dbReference type="ARBA" id="ARBA00004429"/>
    </source>
</evidence>
<comment type="similarity">
    <text evidence="8 9">Belongs to the TRAP transporter small permease family.</text>
</comment>
<evidence type="ECO:0000256" key="2">
    <source>
        <dbReference type="ARBA" id="ARBA00022448"/>
    </source>
</evidence>
<dbReference type="PANTHER" id="PTHR35011:SF10">
    <property type="entry name" value="TRAP TRANSPORTER SMALL PERMEASE PROTEIN"/>
    <property type="match status" value="1"/>
</dbReference>
<keyword evidence="4 9" id="KW-0997">Cell inner membrane</keyword>
<keyword evidence="7 9" id="KW-0472">Membrane</keyword>
<dbReference type="PANTHER" id="PTHR35011">
    <property type="entry name" value="2,3-DIKETO-L-GULONATE TRAP TRANSPORTER SMALL PERMEASE PROTEIN YIAM"/>
    <property type="match status" value="1"/>
</dbReference>
<keyword evidence="5 9" id="KW-0812">Transmembrane</keyword>
<dbReference type="InterPro" id="IPR007387">
    <property type="entry name" value="TRAP_DctQ"/>
</dbReference>
<name>A0ABS1EZL1_9PROT</name>
<dbReference type="Proteomes" id="UP000652760">
    <property type="component" value="Unassembled WGS sequence"/>
</dbReference>
<evidence type="ECO:0000259" key="10">
    <source>
        <dbReference type="Pfam" id="PF04290"/>
    </source>
</evidence>
<dbReference type="InterPro" id="IPR055348">
    <property type="entry name" value="DctQ"/>
</dbReference>
<feature type="transmembrane region" description="Helical" evidence="9">
    <location>
        <begin position="20"/>
        <end position="40"/>
    </location>
</feature>
<dbReference type="Pfam" id="PF04290">
    <property type="entry name" value="DctQ"/>
    <property type="match status" value="1"/>
</dbReference>
<feature type="transmembrane region" description="Helical" evidence="9">
    <location>
        <begin position="132"/>
        <end position="153"/>
    </location>
</feature>
<evidence type="ECO:0000256" key="4">
    <source>
        <dbReference type="ARBA" id="ARBA00022519"/>
    </source>
</evidence>
<evidence type="ECO:0000256" key="3">
    <source>
        <dbReference type="ARBA" id="ARBA00022475"/>
    </source>
</evidence>
<evidence type="ECO:0000313" key="12">
    <source>
        <dbReference type="Proteomes" id="UP000652760"/>
    </source>
</evidence>
<feature type="transmembrane region" description="Helical" evidence="9">
    <location>
        <begin position="52"/>
        <end position="70"/>
    </location>
</feature>
<comment type="subunit">
    <text evidence="9">The complex comprises the extracytoplasmic solute receptor protein and the two transmembrane proteins.</text>
</comment>
<feature type="domain" description="Tripartite ATP-independent periplasmic transporters DctQ component" evidence="10">
    <location>
        <begin position="27"/>
        <end position="153"/>
    </location>
</feature>
<evidence type="ECO:0000256" key="5">
    <source>
        <dbReference type="ARBA" id="ARBA00022692"/>
    </source>
</evidence>
<gene>
    <name evidence="11" type="ORF">JHL17_03945</name>
</gene>